<proteinExistence type="inferred from homology"/>
<organism evidence="11">
    <name type="scientific">Alexandrium andersonii</name>
    <dbReference type="NCBI Taxonomy" id="327968"/>
    <lineage>
        <taxon>Eukaryota</taxon>
        <taxon>Sar</taxon>
        <taxon>Alveolata</taxon>
        <taxon>Dinophyceae</taxon>
        <taxon>Gonyaulacales</taxon>
        <taxon>Pyrocystaceae</taxon>
        <taxon>Alexandrium</taxon>
    </lineage>
</organism>
<dbReference type="PANTHER" id="PTHR43086:SF3">
    <property type="entry name" value="NADP-DEPENDENT 3-HYDROXY ACID DEHYDROGENASE YDFG"/>
    <property type="match status" value="1"/>
</dbReference>
<comment type="catalytic activity">
    <reaction evidence="10">
        <text>3-hydroxypropanoate + NADP(+) = 3-oxopropanoate + NADPH + H(+)</text>
        <dbReference type="Rhea" id="RHEA:26438"/>
        <dbReference type="ChEBI" id="CHEBI:15378"/>
        <dbReference type="ChEBI" id="CHEBI:16510"/>
        <dbReference type="ChEBI" id="CHEBI:33190"/>
        <dbReference type="ChEBI" id="CHEBI:57783"/>
        <dbReference type="ChEBI" id="CHEBI:58349"/>
        <dbReference type="EC" id="1.1.1.298"/>
    </reaction>
</comment>
<dbReference type="PRINTS" id="PR00081">
    <property type="entry name" value="GDHRDH"/>
</dbReference>
<comment type="catalytic activity">
    <reaction evidence="3">
        <text>L-allo-threonine + NADP(+) = aminoacetone + CO2 + NADPH</text>
        <dbReference type="Rhea" id="RHEA:43524"/>
        <dbReference type="ChEBI" id="CHEBI:16526"/>
        <dbReference type="ChEBI" id="CHEBI:57783"/>
        <dbReference type="ChEBI" id="CHEBI:58320"/>
        <dbReference type="ChEBI" id="CHEBI:58349"/>
        <dbReference type="ChEBI" id="CHEBI:58585"/>
        <dbReference type="EC" id="1.1.1.381"/>
    </reaction>
</comment>
<gene>
    <name evidence="11" type="ORF">AAND1436_LOCUS17224</name>
</gene>
<accession>A0A7S2G150</accession>
<dbReference type="EMBL" id="HBGQ01034945">
    <property type="protein sequence ID" value="CAD9422289.1"/>
    <property type="molecule type" value="Transcribed_RNA"/>
</dbReference>
<evidence type="ECO:0000256" key="10">
    <source>
        <dbReference type="ARBA" id="ARBA00047274"/>
    </source>
</evidence>
<dbReference type="GO" id="GO:0035527">
    <property type="term" value="F:3-hydroxypropionate dehydrogenase (NADP+) activity"/>
    <property type="evidence" value="ECO:0007669"/>
    <property type="project" value="UniProtKB-EC"/>
</dbReference>
<evidence type="ECO:0000313" key="11">
    <source>
        <dbReference type="EMBL" id="CAD9422289.1"/>
    </source>
</evidence>
<evidence type="ECO:0000256" key="6">
    <source>
        <dbReference type="ARBA" id="ARBA00044065"/>
    </source>
</evidence>
<sequence>MVNCAGVMYFSLMKNADKCWDQWLQTCDVNCKGAVNCCAAVFGGMVARKAGHIVNISSDAARTVFPALSVYNASKAFVQTFSKGLRAEAVGTGVRVTDVQPGDVRTDLIVNNTDEEAAKKVGVSIGQTIGTDADRCSYLDVEDVAAAVLYAVKSPPHVGVHEVLVEPRDQMFGDPTAVGQ</sequence>
<dbReference type="PANTHER" id="PTHR43086">
    <property type="entry name" value="VERY-LONG-CHAIN 3-OXOOACYL-COA REDUCTASE"/>
    <property type="match status" value="1"/>
</dbReference>
<dbReference type="InterPro" id="IPR020904">
    <property type="entry name" value="Sc_DH/Rdtase_CS"/>
</dbReference>
<comment type="function">
    <text evidence="9">NADP-dependent dehydrogenase with broad substrate specificity acting on 3-hydroxy acids. Catalyzes the NADP-dependent oxidation of L-allo-threonine to L-2-amino-3-keto-butyrate, which is spontaneously decarboxylated into aminoacetone. Also acts on D-threonine, L-serine, D-serine, D-3-hydroxyisobutyrate, L-3-hydroxyisobutyrate, D-glycerate and L-glycerate. Able to catalyze the reduction of the malonic semialdehyde to 3-hydroxypropionic acid. YdfG is apparently supplementing RutE, the presumed malonic semialdehyde reductase involved in pyrimidine degradation since both are able to detoxify malonic semialdehyde.</text>
</comment>
<name>A0A7S2G150_9DINO</name>
<dbReference type="InterPro" id="IPR036291">
    <property type="entry name" value="NAD(P)-bd_dom_sf"/>
</dbReference>
<dbReference type="EC" id="1.1.1.381" evidence="5"/>
<evidence type="ECO:0000256" key="8">
    <source>
        <dbReference type="ARBA" id="ARBA00044349"/>
    </source>
</evidence>
<evidence type="ECO:0000256" key="7">
    <source>
        <dbReference type="ARBA" id="ARBA00044271"/>
    </source>
</evidence>
<evidence type="ECO:0000256" key="2">
    <source>
        <dbReference type="ARBA" id="ARBA00023002"/>
    </source>
</evidence>
<comment type="similarity">
    <text evidence="1">Belongs to the short-chain dehydrogenases/reductases (SDR) family.</text>
</comment>
<dbReference type="Gene3D" id="3.40.50.720">
    <property type="entry name" value="NAD(P)-binding Rossmann-like Domain"/>
    <property type="match status" value="1"/>
</dbReference>
<evidence type="ECO:0000256" key="9">
    <source>
        <dbReference type="ARBA" id="ARBA00045650"/>
    </source>
</evidence>
<dbReference type="EC" id="1.1.1.298" evidence="4"/>
<evidence type="ECO:0000256" key="3">
    <source>
        <dbReference type="ARBA" id="ARBA00043812"/>
    </source>
</evidence>
<evidence type="ECO:0000256" key="4">
    <source>
        <dbReference type="ARBA" id="ARBA00044050"/>
    </source>
</evidence>
<dbReference type="PROSITE" id="PS00061">
    <property type="entry name" value="ADH_SHORT"/>
    <property type="match status" value="1"/>
</dbReference>
<dbReference type="GO" id="GO:0005783">
    <property type="term" value="C:endoplasmic reticulum"/>
    <property type="evidence" value="ECO:0007669"/>
    <property type="project" value="TreeGrafter"/>
</dbReference>
<evidence type="ECO:0000256" key="1">
    <source>
        <dbReference type="ARBA" id="ARBA00006484"/>
    </source>
</evidence>
<protein>
    <recommendedName>
        <fullName evidence="6">NADP-dependent 3-hydroxy acid dehydrogenase YdfG</fullName>
        <ecNumber evidence="4">1.1.1.298</ecNumber>
        <ecNumber evidence="5">1.1.1.381</ecNumber>
    </recommendedName>
    <alternativeName>
        <fullName evidence="8">L-allo-threonine dehydrogenase</fullName>
    </alternativeName>
    <alternativeName>
        <fullName evidence="7">Malonic semialdehyde reductase</fullName>
    </alternativeName>
</protein>
<dbReference type="AlphaFoldDB" id="A0A7S2G150"/>
<keyword evidence="2" id="KW-0560">Oxidoreductase</keyword>
<dbReference type="InterPro" id="IPR002347">
    <property type="entry name" value="SDR_fam"/>
</dbReference>
<dbReference type="Pfam" id="PF00106">
    <property type="entry name" value="adh_short"/>
    <property type="match status" value="1"/>
</dbReference>
<dbReference type="GO" id="GO:0030497">
    <property type="term" value="P:fatty acid elongation"/>
    <property type="evidence" value="ECO:0007669"/>
    <property type="project" value="TreeGrafter"/>
</dbReference>
<dbReference type="SUPFAM" id="SSF51735">
    <property type="entry name" value="NAD(P)-binding Rossmann-fold domains"/>
    <property type="match status" value="1"/>
</dbReference>
<evidence type="ECO:0000256" key="5">
    <source>
        <dbReference type="ARBA" id="ARBA00044059"/>
    </source>
</evidence>
<reference evidence="11" key="1">
    <citation type="submission" date="2021-01" db="EMBL/GenBank/DDBJ databases">
        <authorList>
            <person name="Corre E."/>
            <person name="Pelletier E."/>
            <person name="Niang G."/>
            <person name="Scheremetjew M."/>
            <person name="Finn R."/>
            <person name="Kale V."/>
            <person name="Holt S."/>
            <person name="Cochrane G."/>
            <person name="Meng A."/>
            <person name="Brown T."/>
            <person name="Cohen L."/>
        </authorList>
    </citation>
    <scope>NUCLEOTIDE SEQUENCE</scope>
    <source>
        <strain evidence="11">CCMP2222</strain>
    </source>
</reference>